<dbReference type="AlphaFoldDB" id="A0A415U9W0"/>
<keyword evidence="4" id="KW-0472">Membrane</keyword>
<evidence type="ECO:0000259" key="5">
    <source>
        <dbReference type="Pfam" id="PF00535"/>
    </source>
</evidence>
<evidence type="ECO:0000313" key="7">
    <source>
        <dbReference type="Proteomes" id="UP000285652"/>
    </source>
</evidence>
<dbReference type="Gene3D" id="3.90.550.10">
    <property type="entry name" value="Spore Coat Polysaccharide Biosynthesis Protein SpsA, Chain A"/>
    <property type="match status" value="1"/>
</dbReference>
<sequence>MEFEKKKVTVIMGIYNCQDTLEEAIDSLIAQTYVDWNLIMCDDGSKDDTVTVAKKIAEKLPGRVLILQNKQNKGLNYTLNRCLKHVNGEYTARMDADDVSLPERFQKEVGFLDTHKEYDFVSTPMILYDEHGDWGCDWGKERPDKMDLMKSRPFCHAACMIRTKAFLDVKGYTVDKRLLRVEDLHLWMKLYAKNHYGYNIQEPLYKMRDDRNAYSRRKFKYRINESYIKILTIKTFHFSWRYIVYALRPIIVGLLPNFLYDKLHKWSLKREEM</sequence>
<comment type="caution">
    <text evidence="6">The sequence shown here is derived from an EMBL/GenBank/DDBJ whole genome shotgun (WGS) entry which is preliminary data.</text>
</comment>
<protein>
    <submittedName>
        <fullName evidence="6">Glycosyltransferase</fullName>
    </submittedName>
</protein>
<dbReference type="Pfam" id="PF00535">
    <property type="entry name" value="Glycos_transf_2"/>
    <property type="match status" value="1"/>
</dbReference>
<feature type="domain" description="Glycosyltransferase 2-like" evidence="5">
    <location>
        <begin position="9"/>
        <end position="166"/>
    </location>
</feature>
<comment type="similarity">
    <text evidence="1">Belongs to the glycosyltransferase 2 family.</text>
</comment>
<dbReference type="EMBL" id="QRQQ01000010">
    <property type="protein sequence ID" value="RHN14926.1"/>
    <property type="molecule type" value="Genomic_DNA"/>
</dbReference>
<feature type="transmembrane region" description="Helical" evidence="4">
    <location>
        <begin position="242"/>
        <end position="260"/>
    </location>
</feature>
<dbReference type="InterPro" id="IPR029044">
    <property type="entry name" value="Nucleotide-diphossugar_trans"/>
</dbReference>
<evidence type="ECO:0000256" key="2">
    <source>
        <dbReference type="ARBA" id="ARBA00022676"/>
    </source>
</evidence>
<dbReference type="InterPro" id="IPR001173">
    <property type="entry name" value="Glyco_trans_2-like"/>
</dbReference>
<evidence type="ECO:0000256" key="4">
    <source>
        <dbReference type="SAM" id="Phobius"/>
    </source>
</evidence>
<dbReference type="PANTHER" id="PTHR43685:SF5">
    <property type="entry name" value="GLYCOSYLTRANSFERASE EPSE-RELATED"/>
    <property type="match status" value="1"/>
</dbReference>
<dbReference type="InterPro" id="IPR050834">
    <property type="entry name" value="Glycosyltransf_2"/>
</dbReference>
<gene>
    <name evidence="6" type="ORF">DWZ24_11195</name>
</gene>
<dbReference type="GO" id="GO:0016757">
    <property type="term" value="F:glycosyltransferase activity"/>
    <property type="evidence" value="ECO:0007669"/>
    <property type="project" value="UniProtKB-KW"/>
</dbReference>
<keyword evidence="4" id="KW-1133">Transmembrane helix</keyword>
<keyword evidence="2" id="KW-0328">Glycosyltransferase</keyword>
<accession>A0A415U9W0</accession>
<organism evidence="6 7">
    <name type="scientific">Dorea formicigenerans</name>
    <dbReference type="NCBI Taxonomy" id="39486"/>
    <lineage>
        <taxon>Bacteria</taxon>
        <taxon>Bacillati</taxon>
        <taxon>Bacillota</taxon>
        <taxon>Clostridia</taxon>
        <taxon>Lachnospirales</taxon>
        <taxon>Lachnospiraceae</taxon>
        <taxon>Dorea</taxon>
    </lineage>
</organism>
<keyword evidence="4" id="KW-0812">Transmembrane</keyword>
<evidence type="ECO:0000256" key="3">
    <source>
        <dbReference type="ARBA" id="ARBA00022679"/>
    </source>
</evidence>
<dbReference type="Proteomes" id="UP000285652">
    <property type="component" value="Unassembled WGS sequence"/>
</dbReference>
<keyword evidence="3 6" id="KW-0808">Transferase</keyword>
<evidence type="ECO:0000313" key="6">
    <source>
        <dbReference type="EMBL" id="RHN14926.1"/>
    </source>
</evidence>
<dbReference type="SUPFAM" id="SSF53448">
    <property type="entry name" value="Nucleotide-diphospho-sugar transferases"/>
    <property type="match status" value="1"/>
</dbReference>
<dbReference type="PANTHER" id="PTHR43685">
    <property type="entry name" value="GLYCOSYLTRANSFERASE"/>
    <property type="match status" value="1"/>
</dbReference>
<evidence type="ECO:0000256" key="1">
    <source>
        <dbReference type="ARBA" id="ARBA00006739"/>
    </source>
</evidence>
<reference evidence="6 7" key="1">
    <citation type="submission" date="2018-08" db="EMBL/GenBank/DDBJ databases">
        <title>A genome reference for cultivated species of the human gut microbiota.</title>
        <authorList>
            <person name="Zou Y."/>
            <person name="Xue W."/>
            <person name="Luo G."/>
        </authorList>
    </citation>
    <scope>NUCLEOTIDE SEQUENCE [LARGE SCALE GENOMIC DNA]</scope>
    <source>
        <strain evidence="6 7">AF31-13BH</strain>
    </source>
</reference>
<proteinExistence type="inferred from homology"/>
<name>A0A415U9W0_9FIRM</name>
<dbReference type="RefSeq" id="WP_118447773.1">
    <property type="nucleotide sequence ID" value="NZ_QRQQ01000010.1"/>
</dbReference>